<dbReference type="Pfam" id="PF26079">
    <property type="entry name" value="Baseplate_J_C"/>
    <property type="match status" value="1"/>
</dbReference>
<reference evidence="4 5" key="1">
    <citation type="submission" date="2017-06" db="EMBL/GenBank/DDBJ databases">
        <authorList>
            <person name="Kim H.J."/>
            <person name="Triplett B.A."/>
        </authorList>
    </citation>
    <scope>NUCLEOTIDE SEQUENCE [LARGE SCALE GENOMIC DNA]</scope>
    <source>
        <strain evidence="4 5">DSM 13116</strain>
    </source>
</reference>
<gene>
    <name evidence="4" type="ORF">SAMN04488503_2998</name>
</gene>
<dbReference type="Pfam" id="PF26078">
    <property type="entry name" value="Baseplate_J_M"/>
    <property type="match status" value="1"/>
</dbReference>
<dbReference type="InterPro" id="IPR058531">
    <property type="entry name" value="Baseplate_J_M"/>
</dbReference>
<dbReference type="EMBL" id="FZOC01000007">
    <property type="protein sequence ID" value="SNS16183.1"/>
    <property type="molecule type" value="Genomic_DNA"/>
</dbReference>
<dbReference type="Proteomes" id="UP000198324">
    <property type="component" value="Unassembled WGS sequence"/>
</dbReference>
<dbReference type="RefSeq" id="WP_235641617.1">
    <property type="nucleotide sequence ID" value="NZ_FZOC01000007.1"/>
</dbReference>
<dbReference type="Pfam" id="PF04865">
    <property type="entry name" value="Baseplate_J"/>
    <property type="match status" value="1"/>
</dbReference>
<dbReference type="InterPro" id="IPR006949">
    <property type="entry name" value="Barrel_Baseplate_J-like"/>
</dbReference>
<dbReference type="PANTHER" id="PTHR35862">
    <property type="entry name" value="FELS-2 PROPHAGE PROTEIN"/>
    <property type="match status" value="1"/>
</dbReference>
<name>A0A239CA17_9BACT</name>
<accession>A0A239CA17</accession>
<dbReference type="InterPro" id="IPR058530">
    <property type="entry name" value="Baseplate_J-like_C"/>
</dbReference>
<organism evidence="4 5">
    <name type="scientific">Humidesulfovibrio mexicanus</name>
    <dbReference type="NCBI Taxonomy" id="147047"/>
    <lineage>
        <taxon>Bacteria</taxon>
        <taxon>Pseudomonadati</taxon>
        <taxon>Thermodesulfobacteriota</taxon>
        <taxon>Desulfovibrionia</taxon>
        <taxon>Desulfovibrionales</taxon>
        <taxon>Desulfovibrionaceae</taxon>
        <taxon>Humidesulfovibrio</taxon>
    </lineage>
</organism>
<feature type="domain" description="Baseplate J-like C-terminal" evidence="3">
    <location>
        <begin position="293"/>
        <end position="371"/>
    </location>
</feature>
<sequence>MSSQSLLPFLEYLPELHFCETDPAAVEKGFFALYEKITGLTLAPGNPERLFIETVASIVAMQRVVIDESARSQLLAYAAGEHLDHLGAWVSTQRLAASPAKDVLRVELASVQGAAWTAPQGTRVTPNGTLLFATDSALVIPAGQTVGEVGITCLAEGAVGNGYLAGQIARLVDPLPFVASVANVGGTSGGADVEADDNFRERIQLAPAQYSVAGPDDAYVYWVRSAHQLIKDVAVVSPAPVEVELYPLLADGAVPEQSMLDLVSATVLQKSRVPLTDRVSVKAPVVVEYPIEITWWLEARQSASLAPIATAVNAAVAAFAAWQRAKLGRDITPSELIRQVQSAGVKRVVATSPADTPLHPWEVAHASGIIVTFGGLE</sequence>
<keyword evidence="5" id="KW-1185">Reference proteome</keyword>
<proteinExistence type="predicted"/>
<dbReference type="AlphaFoldDB" id="A0A239CA17"/>
<dbReference type="InterPro" id="IPR014507">
    <property type="entry name" value="Baseplate_assembly_J_pred"/>
</dbReference>
<protein>
    <submittedName>
        <fullName evidence="4">Phage-related baseplate assembly protein</fullName>
    </submittedName>
</protein>
<evidence type="ECO:0000313" key="4">
    <source>
        <dbReference type="EMBL" id="SNS16183.1"/>
    </source>
</evidence>
<dbReference type="InterPro" id="IPR052726">
    <property type="entry name" value="Phage_Baseplate_Hub"/>
</dbReference>
<feature type="domain" description="Baseplate protein J-like barrel" evidence="1">
    <location>
        <begin position="110"/>
        <end position="190"/>
    </location>
</feature>
<evidence type="ECO:0000259" key="1">
    <source>
        <dbReference type="Pfam" id="PF04865"/>
    </source>
</evidence>
<dbReference type="PANTHER" id="PTHR35862:SF1">
    <property type="entry name" value="FELS-2 PROPHAGE PROTEIN"/>
    <property type="match status" value="1"/>
</dbReference>
<dbReference type="PIRSF" id="PIRSF020481">
    <property type="entry name" value="BAP"/>
    <property type="match status" value="1"/>
</dbReference>
<evidence type="ECO:0000259" key="2">
    <source>
        <dbReference type="Pfam" id="PF26078"/>
    </source>
</evidence>
<evidence type="ECO:0000313" key="5">
    <source>
        <dbReference type="Proteomes" id="UP000198324"/>
    </source>
</evidence>
<feature type="domain" description="Baseplate J-like central" evidence="2">
    <location>
        <begin position="212"/>
        <end position="283"/>
    </location>
</feature>
<evidence type="ECO:0000259" key="3">
    <source>
        <dbReference type="Pfam" id="PF26079"/>
    </source>
</evidence>